<proteinExistence type="predicted"/>
<feature type="signal peptide" evidence="1">
    <location>
        <begin position="1"/>
        <end position="23"/>
    </location>
</feature>
<dbReference type="EMBL" id="JAWWNJ010000047">
    <property type="protein sequence ID" value="KAK7017693.1"/>
    <property type="molecule type" value="Genomic_DNA"/>
</dbReference>
<comment type="caution">
    <text evidence="2">The sequence shown here is derived from an EMBL/GenBank/DDBJ whole genome shotgun (WGS) entry which is preliminary data.</text>
</comment>
<feature type="chain" id="PRO_5043631481" description="Extracellular membrane protein CFEM domain-containing protein" evidence="1">
    <location>
        <begin position="24"/>
        <end position="128"/>
    </location>
</feature>
<evidence type="ECO:0000313" key="2">
    <source>
        <dbReference type="EMBL" id="KAK7017693.1"/>
    </source>
</evidence>
<accession>A0AAW0AW44</accession>
<dbReference type="Proteomes" id="UP001362999">
    <property type="component" value="Unassembled WGS sequence"/>
</dbReference>
<sequence length="128" mass="12655">MRFSCSSTLTAGGLLLLSTLVSAIPADSSASNMQTCLIGCSTTAFTATGCDFAAANSSACACASPVYASNFTQCGTSTCKASTNDINALLKTGCGDNAVVDNKNAASRLGVATASVFGLLSLSLAAFV</sequence>
<gene>
    <name evidence="2" type="ORF">R3P38DRAFT_2984960</name>
</gene>
<reference evidence="2 3" key="1">
    <citation type="journal article" date="2024" name="J Genomics">
        <title>Draft genome sequencing and assembly of Favolaschia claudopus CIRM-BRFM 2984 isolated from oak limbs.</title>
        <authorList>
            <person name="Navarro D."/>
            <person name="Drula E."/>
            <person name="Chaduli D."/>
            <person name="Cazenave R."/>
            <person name="Ahrendt S."/>
            <person name="Wang J."/>
            <person name="Lipzen A."/>
            <person name="Daum C."/>
            <person name="Barry K."/>
            <person name="Grigoriev I.V."/>
            <person name="Favel A."/>
            <person name="Rosso M.N."/>
            <person name="Martin F."/>
        </authorList>
    </citation>
    <scope>NUCLEOTIDE SEQUENCE [LARGE SCALE GENOMIC DNA]</scope>
    <source>
        <strain evidence="2 3">CIRM-BRFM 2984</strain>
    </source>
</reference>
<keyword evidence="3" id="KW-1185">Reference proteome</keyword>
<evidence type="ECO:0000256" key="1">
    <source>
        <dbReference type="SAM" id="SignalP"/>
    </source>
</evidence>
<evidence type="ECO:0000313" key="3">
    <source>
        <dbReference type="Proteomes" id="UP001362999"/>
    </source>
</evidence>
<dbReference type="AlphaFoldDB" id="A0AAW0AW44"/>
<keyword evidence="1" id="KW-0732">Signal</keyword>
<evidence type="ECO:0008006" key="4">
    <source>
        <dbReference type="Google" id="ProtNLM"/>
    </source>
</evidence>
<name>A0AAW0AW44_9AGAR</name>
<organism evidence="2 3">
    <name type="scientific">Favolaschia claudopus</name>
    <dbReference type="NCBI Taxonomy" id="2862362"/>
    <lineage>
        <taxon>Eukaryota</taxon>
        <taxon>Fungi</taxon>
        <taxon>Dikarya</taxon>
        <taxon>Basidiomycota</taxon>
        <taxon>Agaricomycotina</taxon>
        <taxon>Agaricomycetes</taxon>
        <taxon>Agaricomycetidae</taxon>
        <taxon>Agaricales</taxon>
        <taxon>Marasmiineae</taxon>
        <taxon>Mycenaceae</taxon>
        <taxon>Favolaschia</taxon>
    </lineage>
</organism>
<protein>
    <recommendedName>
        <fullName evidence="4">Extracellular membrane protein CFEM domain-containing protein</fullName>
    </recommendedName>
</protein>